<evidence type="ECO:0000313" key="6">
    <source>
        <dbReference type="Proteomes" id="UP000515135"/>
    </source>
</evidence>
<dbReference type="InterPro" id="IPR013783">
    <property type="entry name" value="Ig-like_fold"/>
</dbReference>
<evidence type="ECO:0000313" key="7">
    <source>
        <dbReference type="RefSeq" id="XP_019617756.1"/>
    </source>
</evidence>
<feature type="domain" description="Fibronectin type-III" evidence="5">
    <location>
        <begin position="326"/>
        <end position="419"/>
    </location>
</feature>
<keyword evidence="6" id="KW-1185">Reference proteome</keyword>
<dbReference type="GeneID" id="109465056"/>
<organism evidence="6 7">
    <name type="scientific">Branchiostoma belcheri</name>
    <name type="common">Amphioxus</name>
    <dbReference type="NCBI Taxonomy" id="7741"/>
    <lineage>
        <taxon>Eukaryota</taxon>
        <taxon>Metazoa</taxon>
        <taxon>Chordata</taxon>
        <taxon>Cephalochordata</taxon>
        <taxon>Leptocardii</taxon>
        <taxon>Amphioxiformes</taxon>
        <taxon>Branchiostomatidae</taxon>
        <taxon>Branchiostoma</taxon>
    </lineage>
</organism>
<proteinExistence type="predicted"/>
<dbReference type="InterPro" id="IPR007110">
    <property type="entry name" value="Ig-like_dom"/>
</dbReference>
<dbReference type="AlphaFoldDB" id="A0A6P4YKV2"/>
<name>A0A6P4YKV2_BRABE</name>
<dbReference type="SMART" id="SM00408">
    <property type="entry name" value="IGc2"/>
    <property type="match status" value="2"/>
</dbReference>
<dbReference type="SMART" id="SM00060">
    <property type="entry name" value="FN3"/>
    <property type="match status" value="4"/>
</dbReference>
<evidence type="ECO:0000256" key="3">
    <source>
        <dbReference type="SAM" id="MobiDB-lite"/>
    </source>
</evidence>
<dbReference type="InterPro" id="IPR003961">
    <property type="entry name" value="FN3_dom"/>
</dbReference>
<keyword evidence="1" id="KW-0677">Repeat</keyword>
<accession>A0A6P4YKV2</accession>
<feature type="region of interest" description="Disordered" evidence="3">
    <location>
        <begin position="448"/>
        <end position="471"/>
    </location>
</feature>
<dbReference type="FunFam" id="2.60.40.10:FF:000031">
    <property type="entry name" value="Myosin-binding protein C, slow type"/>
    <property type="match status" value="2"/>
</dbReference>
<dbReference type="FunFam" id="2.60.40.10:FF:000003">
    <property type="entry name" value="Titin isoform E"/>
    <property type="match status" value="1"/>
</dbReference>
<protein>
    <submittedName>
        <fullName evidence="7">Titin-like</fullName>
    </submittedName>
</protein>
<keyword evidence="2" id="KW-0393">Immunoglobulin domain</keyword>
<evidence type="ECO:0000256" key="2">
    <source>
        <dbReference type="ARBA" id="ARBA00023319"/>
    </source>
</evidence>
<evidence type="ECO:0000259" key="4">
    <source>
        <dbReference type="PROSITE" id="PS50835"/>
    </source>
</evidence>
<feature type="region of interest" description="Disordered" evidence="3">
    <location>
        <begin position="77"/>
        <end position="133"/>
    </location>
</feature>
<dbReference type="InterPro" id="IPR036116">
    <property type="entry name" value="FN3_sf"/>
</dbReference>
<dbReference type="FunFam" id="2.60.40.10:FF:000112">
    <property type="entry name" value="Titin a"/>
    <property type="match status" value="1"/>
</dbReference>
<dbReference type="Proteomes" id="UP000515135">
    <property type="component" value="Unplaced"/>
</dbReference>
<dbReference type="InterPro" id="IPR013098">
    <property type="entry name" value="Ig_I-set"/>
</dbReference>
<evidence type="ECO:0000256" key="1">
    <source>
        <dbReference type="ARBA" id="ARBA00022737"/>
    </source>
</evidence>
<sequence length="575" mass="63483">VLVMGKPGPPMGLQIQETTPETCTVSWQPPEDDGGAGVTNYVSGAVRKTTFKIPKLIPFNKYQFRVSAQNIHPRAACPCAGPRDHQGEPEAALVPARERRRLRDRRLPGGEEGEDQRPLGAPEQDQPDPPKKVDITEITPITVSLAWVKPDYDGGSRITSYVVEKLRTSVEDAQWERCTVLSLTRCTVTDLVPHEEYRFRVSVQNYGAISEPRETTAVVCKEQIVPASIDLSAVTSDVLILKEGQDFILKLPYHGMPTPAVTWYKGLGVFRETIRVVTKTVGGVTQLIFRKCEKVDGGTYTVVVANPAGKQTAEIQFRVLGKPGPPVGPITFEDMTPETATLNWQVPTDDGGGDITNYVVEKSDNRGASWVYVSSNVKRCCLRVTKLVYKKEYLFRVSAENRFGVGKPLTSESAVAKYPYDEPTPPYDLKVSEVTKDAMLVSWHAPESDGGAEITGYTSERRERNSNSKGKANIHVKEGQTAVFTAAVSGKPFPEVTWNRGARMVSKMARHKFEKTNRAAVLTILECTRSDAGEYNVRVKNDSGLAEAKCKLQVFSKPQPPTNFEVIETRVPTTP</sequence>
<dbReference type="SUPFAM" id="SSF48726">
    <property type="entry name" value="Immunoglobulin"/>
    <property type="match status" value="2"/>
</dbReference>
<dbReference type="Pfam" id="PF00041">
    <property type="entry name" value="fn3"/>
    <property type="match status" value="3"/>
</dbReference>
<dbReference type="Pfam" id="PF07679">
    <property type="entry name" value="I-set"/>
    <property type="match status" value="2"/>
</dbReference>
<dbReference type="OrthoDB" id="504170at2759"/>
<dbReference type="Gene3D" id="2.60.40.10">
    <property type="entry name" value="Immunoglobulins"/>
    <property type="match status" value="6"/>
</dbReference>
<feature type="domain" description="Fibronectin type-III" evidence="5">
    <location>
        <begin position="425"/>
        <end position="519"/>
    </location>
</feature>
<feature type="domain" description="Ig-like" evidence="4">
    <location>
        <begin position="446"/>
        <end position="553"/>
    </location>
</feature>
<dbReference type="PRINTS" id="PR00014">
    <property type="entry name" value="FNTYPEIII"/>
</dbReference>
<dbReference type="CDD" id="cd00063">
    <property type="entry name" value="FN3"/>
    <property type="match status" value="4"/>
</dbReference>
<dbReference type="InterPro" id="IPR003599">
    <property type="entry name" value="Ig_sub"/>
</dbReference>
<dbReference type="SUPFAM" id="SSF49265">
    <property type="entry name" value="Fibronectin type III"/>
    <property type="match status" value="3"/>
</dbReference>
<dbReference type="PROSITE" id="PS50853">
    <property type="entry name" value="FN3"/>
    <property type="match status" value="3"/>
</dbReference>
<dbReference type="InterPro" id="IPR036179">
    <property type="entry name" value="Ig-like_dom_sf"/>
</dbReference>
<feature type="domain" description="Fibronectin type-III" evidence="5">
    <location>
        <begin position="129"/>
        <end position="223"/>
    </location>
</feature>
<dbReference type="PANTHER" id="PTHR14340">
    <property type="entry name" value="MICROFIBRIL-ASSOCIATED GLYCOPROTEIN 3"/>
    <property type="match status" value="1"/>
</dbReference>
<evidence type="ECO:0000259" key="5">
    <source>
        <dbReference type="PROSITE" id="PS50853"/>
    </source>
</evidence>
<dbReference type="InterPro" id="IPR003598">
    <property type="entry name" value="Ig_sub2"/>
</dbReference>
<dbReference type="PANTHER" id="PTHR14340:SF9">
    <property type="entry name" value="FIBRONECTIN TYPE-III DOMAIN-CONTAINING PROTEIN"/>
    <property type="match status" value="1"/>
</dbReference>
<feature type="non-terminal residue" evidence="7">
    <location>
        <position position="1"/>
    </location>
</feature>
<dbReference type="KEGG" id="bbel:109465056"/>
<dbReference type="RefSeq" id="XP_019617756.1">
    <property type="nucleotide sequence ID" value="XM_019762197.1"/>
</dbReference>
<reference evidence="7" key="1">
    <citation type="submission" date="2025-08" db="UniProtKB">
        <authorList>
            <consortium name="RefSeq"/>
        </authorList>
    </citation>
    <scope>IDENTIFICATION</scope>
    <source>
        <tissue evidence="7">Gonad</tissue>
    </source>
</reference>
<gene>
    <name evidence="7" type="primary">LOC109465056</name>
</gene>
<dbReference type="SMART" id="SM00409">
    <property type="entry name" value="IG"/>
    <property type="match status" value="2"/>
</dbReference>
<dbReference type="PROSITE" id="PS50835">
    <property type="entry name" value="IG_LIKE"/>
    <property type="match status" value="1"/>
</dbReference>